<dbReference type="Pfam" id="PF00067">
    <property type="entry name" value="p450"/>
    <property type="match status" value="1"/>
</dbReference>
<dbReference type="InterPro" id="IPR036396">
    <property type="entry name" value="Cyt_P450_sf"/>
</dbReference>
<comment type="cofactor">
    <cofactor evidence="1">
        <name>heme</name>
        <dbReference type="ChEBI" id="CHEBI:30413"/>
    </cofactor>
</comment>
<evidence type="ECO:0000313" key="10">
    <source>
        <dbReference type="Proteomes" id="UP000499080"/>
    </source>
</evidence>
<keyword evidence="7" id="KW-0503">Monooxygenase</keyword>
<accession>A0A4Y2ESC2</accession>
<comment type="similarity">
    <text evidence="3">Belongs to the cytochrome P450 family.</text>
</comment>
<evidence type="ECO:0000256" key="4">
    <source>
        <dbReference type="ARBA" id="ARBA00022617"/>
    </source>
</evidence>
<dbReference type="PANTHER" id="PTHR24291">
    <property type="entry name" value="CYTOCHROME P450 FAMILY 4"/>
    <property type="match status" value="1"/>
</dbReference>
<evidence type="ECO:0000256" key="8">
    <source>
        <dbReference type="ARBA" id="ARBA00023136"/>
    </source>
</evidence>
<gene>
    <name evidence="9" type="primary">Cyp4g15</name>
    <name evidence="9" type="ORF">AVEN_11933_1</name>
</gene>
<reference evidence="9 10" key="1">
    <citation type="journal article" date="2019" name="Sci. Rep.">
        <title>Orb-weaving spider Araneus ventricosus genome elucidates the spidroin gene catalogue.</title>
        <authorList>
            <person name="Kono N."/>
            <person name="Nakamura H."/>
            <person name="Ohtoshi R."/>
            <person name="Moran D.A.P."/>
            <person name="Shinohara A."/>
            <person name="Yoshida Y."/>
            <person name="Fujiwara M."/>
            <person name="Mori M."/>
            <person name="Tomita M."/>
            <person name="Arakawa K."/>
        </authorList>
    </citation>
    <scope>NUCLEOTIDE SEQUENCE [LARGE SCALE GENOMIC DNA]</scope>
</reference>
<dbReference type="SUPFAM" id="SSF48264">
    <property type="entry name" value="Cytochrome P450"/>
    <property type="match status" value="1"/>
</dbReference>
<keyword evidence="7" id="KW-0560">Oxidoreductase</keyword>
<keyword evidence="10" id="KW-1185">Reference proteome</keyword>
<dbReference type="Gene3D" id="1.10.630.10">
    <property type="entry name" value="Cytochrome P450"/>
    <property type="match status" value="1"/>
</dbReference>
<keyword evidence="5" id="KW-0256">Endoplasmic reticulum</keyword>
<dbReference type="InterPro" id="IPR001128">
    <property type="entry name" value="Cyt_P450"/>
</dbReference>
<dbReference type="Proteomes" id="UP000499080">
    <property type="component" value="Unassembled WGS sequence"/>
</dbReference>
<keyword evidence="8" id="KW-0472">Membrane</keyword>
<dbReference type="GO" id="GO:0020037">
    <property type="term" value="F:heme binding"/>
    <property type="evidence" value="ECO:0007669"/>
    <property type="project" value="InterPro"/>
</dbReference>
<dbReference type="PANTHER" id="PTHR24291:SF189">
    <property type="entry name" value="CYTOCHROME P450 4C3-RELATED"/>
    <property type="match status" value="1"/>
</dbReference>
<dbReference type="GO" id="GO:0005789">
    <property type="term" value="C:endoplasmic reticulum membrane"/>
    <property type="evidence" value="ECO:0007669"/>
    <property type="project" value="UniProtKB-SubCell"/>
</dbReference>
<keyword evidence="4" id="KW-0349">Heme</keyword>
<evidence type="ECO:0000256" key="5">
    <source>
        <dbReference type="ARBA" id="ARBA00022824"/>
    </source>
</evidence>
<dbReference type="EMBL" id="BGPR01000699">
    <property type="protein sequence ID" value="GBM32152.1"/>
    <property type="molecule type" value="Genomic_DNA"/>
</dbReference>
<dbReference type="GO" id="GO:0005506">
    <property type="term" value="F:iron ion binding"/>
    <property type="evidence" value="ECO:0007669"/>
    <property type="project" value="InterPro"/>
</dbReference>
<dbReference type="GO" id="GO:0004497">
    <property type="term" value="F:monooxygenase activity"/>
    <property type="evidence" value="ECO:0007669"/>
    <property type="project" value="UniProtKB-KW"/>
</dbReference>
<dbReference type="GO" id="GO:0016705">
    <property type="term" value="F:oxidoreductase activity, acting on paired donors, with incorporation or reduction of molecular oxygen"/>
    <property type="evidence" value="ECO:0007669"/>
    <property type="project" value="InterPro"/>
</dbReference>
<evidence type="ECO:0000256" key="7">
    <source>
        <dbReference type="ARBA" id="ARBA00023033"/>
    </source>
</evidence>
<proteinExistence type="inferred from homology"/>
<keyword evidence="6" id="KW-0408">Iron</keyword>
<evidence type="ECO:0000256" key="3">
    <source>
        <dbReference type="ARBA" id="ARBA00010617"/>
    </source>
</evidence>
<sequence>MPGTKPNFYNAFGDILEFDTSNDLQLQLLDVLKRLVELFRKQKLFCVWISYIPFVFLIKAEAVKEALKKHKMVDKSWQYSYFKVIFGDGIFASTGEKWKSRRKLLTSCFHPDILRSFLPIFNEKSQNLVIALRDETQKDFTEIIDFTTSCTVDIMSGT</sequence>
<evidence type="ECO:0000256" key="6">
    <source>
        <dbReference type="ARBA" id="ARBA00023004"/>
    </source>
</evidence>
<dbReference type="AlphaFoldDB" id="A0A4Y2ESC2"/>
<comment type="caution">
    <text evidence="9">The sequence shown here is derived from an EMBL/GenBank/DDBJ whole genome shotgun (WGS) entry which is preliminary data.</text>
</comment>
<keyword evidence="4" id="KW-0479">Metal-binding</keyword>
<protein>
    <submittedName>
        <fullName evidence="9">Cytochrome P450 4g15</fullName>
    </submittedName>
</protein>
<evidence type="ECO:0000256" key="1">
    <source>
        <dbReference type="ARBA" id="ARBA00001971"/>
    </source>
</evidence>
<organism evidence="9 10">
    <name type="scientific">Araneus ventricosus</name>
    <name type="common">Orbweaver spider</name>
    <name type="synonym">Epeira ventricosa</name>
    <dbReference type="NCBI Taxonomy" id="182803"/>
    <lineage>
        <taxon>Eukaryota</taxon>
        <taxon>Metazoa</taxon>
        <taxon>Ecdysozoa</taxon>
        <taxon>Arthropoda</taxon>
        <taxon>Chelicerata</taxon>
        <taxon>Arachnida</taxon>
        <taxon>Araneae</taxon>
        <taxon>Araneomorphae</taxon>
        <taxon>Entelegynae</taxon>
        <taxon>Araneoidea</taxon>
        <taxon>Araneidae</taxon>
        <taxon>Araneus</taxon>
    </lineage>
</organism>
<evidence type="ECO:0000313" key="9">
    <source>
        <dbReference type="EMBL" id="GBM32152.1"/>
    </source>
</evidence>
<dbReference type="InterPro" id="IPR050196">
    <property type="entry name" value="Cytochrome_P450_Monoox"/>
</dbReference>
<comment type="subcellular location">
    <subcellularLocation>
        <location evidence="2">Endoplasmic reticulum membrane</location>
    </subcellularLocation>
</comment>
<evidence type="ECO:0000256" key="2">
    <source>
        <dbReference type="ARBA" id="ARBA00004586"/>
    </source>
</evidence>
<dbReference type="OrthoDB" id="1470350at2759"/>
<name>A0A4Y2ESC2_ARAVE</name>